<name>K1TX35_9ZZZZ</name>
<gene>
    <name evidence="1" type="ORF">OBE_03035</name>
</gene>
<dbReference type="SUPFAM" id="SSF52540">
    <property type="entry name" value="P-loop containing nucleoside triphosphate hydrolases"/>
    <property type="match status" value="1"/>
</dbReference>
<dbReference type="EMBL" id="AJWZ01002009">
    <property type="protein sequence ID" value="EKC72144.1"/>
    <property type="molecule type" value="Genomic_DNA"/>
</dbReference>
<feature type="non-terminal residue" evidence="1">
    <location>
        <position position="1"/>
    </location>
</feature>
<dbReference type="AlphaFoldDB" id="K1TX35"/>
<reference evidence="1" key="1">
    <citation type="journal article" date="2013" name="Environ. Microbiol.">
        <title>Microbiota from the distal guts of lean and obese adolescents exhibit partial functional redundancy besides clear differences in community structure.</title>
        <authorList>
            <person name="Ferrer M."/>
            <person name="Ruiz A."/>
            <person name="Lanza F."/>
            <person name="Haange S.B."/>
            <person name="Oberbach A."/>
            <person name="Till H."/>
            <person name="Bargiela R."/>
            <person name="Campoy C."/>
            <person name="Segura M.T."/>
            <person name="Richter M."/>
            <person name="von Bergen M."/>
            <person name="Seifert J."/>
            <person name="Suarez A."/>
        </authorList>
    </citation>
    <scope>NUCLEOTIDE SEQUENCE</scope>
</reference>
<evidence type="ECO:0008006" key="2">
    <source>
        <dbReference type="Google" id="ProtNLM"/>
    </source>
</evidence>
<organism evidence="1">
    <name type="scientific">human gut metagenome</name>
    <dbReference type="NCBI Taxonomy" id="408170"/>
    <lineage>
        <taxon>unclassified sequences</taxon>
        <taxon>metagenomes</taxon>
        <taxon>organismal metagenomes</taxon>
    </lineage>
</organism>
<protein>
    <recommendedName>
        <fullName evidence="2">Macrolide ABC transporter ATP-binding protein</fullName>
    </recommendedName>
</protein>
<dbReference type="InterPro" id="IPR027417">
    <property type="entry name" value="P-loop_NTPase"/>
</dbReference>
<dbReference type="Gene3D" id="3.40.50.300">
    <property type="entry name" value="P-loop containing nucleotide triphosphate hydrolases"/>
    <property type="match status" value="1"/>
</dbReference>
<sequence>GKTVIIVTHDKDIAARCKRVIEISDGEIAKGTN</sequence>
<evidence type="ECO:0000313" key="1">
    <source>
        <dbReference type="EMBL" id="EKC72144.1"/>
    </source>
</evidence>
<proteinExistence type="predicted"/>
<comment type="caution">
    <text evidence="1">The sequence shown here is derived from an EMBL/GenBank/DDBJ whole genome shotgun (WGS) entry which is preliminary data.</text>
</comment>
<accession>K1TX35</accession>